<proteinExistence type="predicted"/>
<dbReference type="AlphaFoldDB" id="A0A3A3FTQ3"/>
<name>A0A3A3FTQ3_9BURK</name>
<comment type="caution">
    <text evidence="1">The sequence shown here is derived from an EMBL/GenBank/DDBJ whole genome shotgun (WGS) entry which is preliminary data.</text>
</comment>
<evidence type="ECO:0000313" key="1">
    <source>
        <dbReference type="EMBL" id="RJF99426.1"/>
    </source>
</evidence>
<dbReference type="Proteomes" id="UP000265955">
    <property type="component" value="Unassembled WGS sequence"/>
</dbReference>
<protein>
    <submittedName>
        <fullName evidence="1">Uncharacterized protein</fullName>
    </submittedName>
</protein>
<sequence length="64" mass="7263">MDVPGSPRNRLYALTLFRPNGLIQLKSRSSEWDFGISNAIAAKRTGQRRLGTEQTVQLRFPFAQ</sequence>
<dbReference type="EMBL" id="QYUO01000001">
    <property type="protein sequence ID" value="RJF99426.1"/>
    <property type="molecule type" value="Genomic_DNA"/>
</dbReference>
<organism evidence="1 2">
    <name type="scientific">Noviherbaspirillum saxi</name>
    <dbReference type="NCBI Taxonomy" id="2320863"/>
    <lineage>
        <taxon>Bacteria</taxon>
        <taxon>Pseudomonadati</taxon>
        <taxon>Pseudomonadota</taxon>
        <taxon>Betaproteobacteria</taxon>
        <taxon>Burkholderiales</taxon>
        <taxon>Oxalobacteraceae</taxon>
        <taxon>Noviherbaspirillum</taxon>
    </lineage>
</organism>
<reference evidence="2" key="1">
    <citation type="submission" date="2018-09" db="EMBL/GenBank/DDBJ databases">
        <authorList>
            <person name="Zhu H."/>
        </authorList>
    </citation>
    <scope>NUCLEOTIDE SEQUENCE [LARGE SCALE GENOMIC DNA]</scope>
    <source>
        <strain evidence="2">K1R23-30</strain>
    </source>
</reference>
<evidence type="ECO:0000313" key="2">
    <source>
        <dbReference type="Proteomes" id="UP000265955"/>
    </source>
</evidence>
<gene>
    <name evidence="1" type="ORF">D3871_13510</name>
</gene>
<keyword evidence="2" id="KW-1185">Reference proteome</keyword>
<accession>A0A3A3FTQ3</accession>